<dbReference type="PANTHER" id="PTHR12149:SF8">
    <property type="entry name" value="PROTEIN-RIBULOSAMINE 3-KINASE"/>
    <property type="match status" value="1"/>
</dbReference>
<organism evidence="2 3">
    <name type="scientific">Conexibacter arvalis</name>
    <dbReference type="NCBI Taxonomy" id="912552"/>
    <lineage>
        <taxon>Bacteria</taxon>
        <taxon>Bacillati</taxon>
        <taxon>Actinomycetota</taxon>
        <taxon>Thermoleophilia</taxon>
        <taxon>Solirubrobacterales</taxon>
        <taxon>Conexibacteraceae</taxon>
        <taxon>Conexibacter</taxon>
    </lineage>
</organism>
<feature type="compositionally biased region" description="Pro residues" evidence="1">
    <location>
        <begin position="119"/>
        <end position="136"/>
    </location>
</feature>
<feature type="region of interest" description="Disordered" evidence="1">
    <location>
        <begin position="89"/>
        <end position="143"/>
    </location>
</feature>
<evidence type="ECO:0000313" key="3">
    <source>
        <dbReference type="Proteomes" id="UP000585272"/>
    </source>
</evidence>
<dbReference type="AlphaFoldDB" id="A0A840IDT4"/>
<feature type="compositionally biased region" description="Pro residues" evidence="1">
    <location>
        <begin position="92"/>
        <end position="111"/>
    </location>
</feature>
<keyword evidence="3" id="KW-1185">Reference proteome</keyword>
<protein>
    <submittedName>
        <fullName evidence="2">Fructosamine-3-kinase</fullName>
    </submittedName>
</protein>
<accession>A0A840IDT4</accession>
<name>A0A840IDT4_9ACTN</name>
<proteinExistence type="predicted"/>
<evidence type="ECO:0000256" key="1">
    <source>
        <dbReference type="SAM" id="MobiDB-lite"/>
    </source>
</evidence>
<dbReference type="EMBL" id="JACHNU010000003">
    <property type="protein sequence ID" value="MBB4662956.1"/>
    <property type="molecule type" value="Genomic_DNA"/>
</dbReference>
<dbReference type="Gene3D" id="1.10.510.10">
    <property type="entry name" value="Transferase(Phosphotransferase) domain 1"/>
    <property type="match status" value="1"/>
</dbReference>
<keyword evidence="2" id="KW-0808">Transferase</keyword>
<comment type="caution">
    <text evidence="2">The sequence shown here is derived from an EMBL/GenBank/DDBJ whole genome shotgun (WGS) entry which is preliminary data.</text>
</comment>
<sequence length="354" mass="35322">MSGGRRGGGADALAAALATALGRPVAELRPIAGGDLNDAYRATLVDGARVFVKTSADAAPGAYAAEAAGLRWLAEPAALPLPAPLAVADDLAPPPAGPAPGAPDPTAPPAGPASGAPDPTAPPAGPAPGAPDPTAPSPDAAPAERGPRFLVLEWIDSGPAGAATDEALGRGLARLHAAGAPTFGGPADTLAIGPLALPNEPAAGWGAFYADRRLLPLARRADERGALPPGTRAAVDRLAARLHDPADDVAGPPEPPARLHGDLWGGNVMTGADGRPWLIDPAAHGGHREVDLAMLRLFGGPSERTFAAYAEVAPLADGAADRIALWQLAPLLLHAALFGSAYGARCAAALRPYV</sequence>
<keyword evidence="2" id="KW-0418">Kinase</keyword>
<dbReference type="InterPro" id="IPR011009">
    <property type="entry name" value="Kinase-like_dom_sf"/>
</dbReference>
<dbReference type="Proteomes" id="UP000585272">
    <property type="component" value="Unassembled WGS sequence"/>
</dbReference>
<dbReference type="PANTHER" id="PTHR12149">
    <property type="entry name" value="FRUCTOSAMINE 3 KINASE-RELATED PROTEIN"/>
    <property type="match status" value="1"/>
</dbReference>
<dbReference type="RefSeq" id="WP_183342605.1">
    <property type="nucleotide sequence ID" value="NZ_JACHNU010000003.1"/>
</dbReference>
<dbReference type="GO" id="GO:0016301">
    <property type="term" value="F:kinase activity"/>
    <property type="evidence" value="ECO:0007669"/>
    <property type="project" value="UniProtKB-KW"/>
</dbReference>
<dbReference type="Gene3D" id="3.30.200.20">
    <property type="entry name" value="Phosphorylase Kinase, domain 1"/>
    <property type="match status" value="1"/>
</dbReference>
<reference evidence="2 3" key="1">
    <citation type="submission" date="2020-08" db="EMBL/GenBank/DDBJ databases">
        <title>Genomic Encyclopedia of Archaeal and Bacterial Type Strains, Phase II (KMG-II): from individual species to whole genera.</title>
        <authorList>
            <person name="Goeker M."/>
        </authorList>
    </citation>
    <scope>NUCLEOTIDE SEQUENCE [LARGE SCALE GENOMIC DNA]</scope>
    <source>
        <strain evidence="2 3">DSM 23288</strain>
    </source>
</reference>
<dbReference type="SUPFAM" id="SSF56112">
    <property type="entry name" value="Protein kinase-like (PK-like)"/>
    <property type="match status" value="1"/>
</dbReference>
<dbReference type="Gene3D" id="1.20.1270.240">
    <property type="match status" value="1"/>
</dbReference>
<evidence type="ECO:0000313" key="2">
    <source>
        <dbReference type="EMBL" id="MBB4662956.1"/>
    </source>
</evidence>
<dbReference type="Pfam" id="PF03881">
    <property type="entry name" value="Fructosamin_kin"/>
    <property type="match status" value="2"/>
</dbReference>
<gene>
    <name evidence="2" type="ORF">BDZ31_002545</name>
</gene>
<dbReference type="InterPro" id="IPR016477">
    <property type="entry name" value="Fructo-/Ketosamine-3-kinase"/>
</dbReference>